<dbReference type="GO" id="GO:0003700">
    <property type="term" value="F:DNA-binding transcription factor activity"/>
    <property type="evidence" value="ECO:0007669"/>
    <property type="project" value="TreeGrafter"/>
</dbReference>
<dbReference type="InterPro" id="IPR050707">
    <property type="entry name" value="HTH_MetabolicPath_Reg"/>
</dbReference>
<dbReference type="SUPFAM" id="SSF55781">
    <property type="entry name" value="GAF domain-like"/>
    <property type="match status" value="1"/>
</dbReference>
<feature type="domain" description="IclR-ED" evidence="5">
    <location>
        <begin position="78"/>
        <end position="262"/>
    </location>
</feature>
<evidence type="ECO:0000256" key="1">
    <source>
        <dbReference type="ARBA" id="ARBA00023015"/>
    </source>
</evidence>
<dbReference type="PANTHER" id="PTHR30136:SF35">
    <property type="entry name" value="HTH-TYPE TRANSCRIPTIONAL REGULATOR RV1719"/>
    <property type="match status" value="1"/>
</dbReference>
<feature type="domain" description="HTH iclR-type" evidence="4">
    <location>
        <begin position="18"/>
        <end position="77"/>
    </location>
</feature>
<keyword evidence="7" id="KW-1185">Reference proteome</keyword>
<dbReference type="EMBL" id="FTNO01000004">
    <property type="protein sequence ID" value="SIR75011.1"/>
    <property type="molecule type" value="Genomic_DNA"/>
</dbReference>
<evidence type="ECO:0000313" key="6">
    <source>
        <dbReference type="EMBL" id="SIR75011.1"/>
    </source>
</evidence>
<protein>
    <submittedName>
        <fullName evidence="6">Transcriptional regulator, IclR family</fullName>
    </submittedName>
</protein>
<keyword evidence="1" id="KW-0805">Transcription regulation</keyword>
<sequence>MWLFTMTSITMKKARNPVKATQTALDIVNALREHENLGVTKLAETLDISKSAAHCHLSTLREYGYVVKEADKYRLGLQFIDVAHHVRNKFEIYDLVRDEIDKLAEESRELVLFTVEEQNQGICLHKAEGEHAVQTELYVGYRNDLYHTAVGKAILANKTEEKLLEYLDEVELEARTKFTITSEEQLREELAEIRESGFAYNREETIHGLKGVGVPIKRQNGGVYGAISVIGPTSRMDEERLEQLSQMVYRTVNVIEINATSL</sequence>
<evidence type="ECO:0000259" key="5">
    <source>
        <dbReference type="PROSITE" id="PS51078"/>
    </source>
</evidence>
<dbReference type="InterPro" id="IPR011991">
    <property type="entry name" value="ArsR-like_HTH"/>
</dbReference>
<name>A0A1N7DGT6_9EURY</name>
<dbReference type="Pfam" id="PF09339">
    <property type="entry name" value="HTH_IclR"/>
    <property type="match status" value="1"/>
</dbReference>
<dbReference type="AlphaFoldDB" id="A0A1N7DGT6"/>
<dbReference type="PROSITE" id="PS51078">
    <property type="entry name" value="ICLR_ED"/>
    <property type="match status" value="1"/>
</dbReference>
<dbReference type="PROSITE" id="PS51077">
    <property type="entry name" value="HTH_ICLR"/>
    <property type="match status" value="1"/>
</dbReference>
<dbReference type="Proteomes" id="UP000186914">
    <property type="component" value="Unassembled WGS sequence"/>
</dbReference>
<evidence type="ECO:0000313" key="7">
    <source>
        <dbReference type="Proteomes" id="UP000186914"/>
    </source>
</evidence>
<reference evidence="7" key="1">
    <citation type="submission" date="2017-01" db="EMBL/GenBank/DDBJ databases">
        <authorList>
            <person name="Varghese N."/>
            <person name="Submissions S."/>
        </authorList>
    </citation>
    <scope>NUCLEOTIDE SEQUENCE [LARGE SCALE GENOMIC DNA]</scope>
    <source>
        <strain evidence="7">CGMCC 1.7737</strain>
    </source>
</reference>
<evidence type="ECO:0000259" key="4">
    <source>
        <dbReference type="PROSITE" id="PS51077"/>
    </source>
</evidence>
<dbReference type="Gene3D" id="3.30.450.40">
    <property type="match status" value="1"/>
</dbReference>
<dbReference type="SMART" id="SM00346">
    <property type="entry name" value="HTH_ICLR"/>
    <property type="match status" value="1"/>
</dbReference>
<evidence type="ECO:0000256" key="2">
    <source>
        <dbReference type="ARBA" id="ARBA00023125"/>
    </source>
</evidence>
<evidence type="ECO:0000256" key="3">
    <source>
        <dbReference type="ARBA" id="ARBA00023163"/>
    </source>
</evidence>
<dbReference type="SUPFAM" id="SSF46785">
    <property type="entry name" value="Winged helix' DNA-binding domain"/>
    <property type="match status" value="1"/>
</dbReference>
<dbReference type="InterPro" id="IPR029016">
    <property type="entry name" value="GAF-like_dom_sf"/>
</dbReference>
<dbReference type="InterPro" id="IPR036390">
    <property type="entry name" value="WH_DNA-bd_sf"/>
</dbReference>
<dbReference type="InterPro" id="IPR036388">
    <property type="entry name" value="WH-like_DNA-bd_sf"/>
</dbReference>
<keyword evidence="2" id="KW-0238">DNA-binding</keyword>
<accession>A0A1N7DGT6</accession>
<keyword evidence="3" id="KW-0804">Transcription</keyword>
<dbReference type="InterPro" id="IPR014757">
    <property type="entry name" value="Tscrpt_reg_IclR_C"/>
</dbReference>
<dbReference type="CDD" id="cd00090">
    <property type="entry name" value="HTH_ARSR"/>
    <property type="match status" value="1"/>
</dbReference>
<dbReference type="Pfam" id="PF01614">
    <property type="entry name" value="IclR_C"/>
    <property type="match status" value="1"/>
</dbReference>
<gene>
    <name evidence="6" type="ORF">SAMN05421858_3606</name>
</gene>
<dbReference type="GO" id="GO:0003677">
    <property type="term" value="F:DNA binding"/>
    <property type="evidence" value="ECO:0007669"/>
    <property type="project" value="UniProtKB-KW"/>
</dbReference>
<dbReference type="InterPro" id="IPR005471">
    <property type="entry name" value="Tscrpt_reg_IclR_N"/>
</dbReference>
<dbReference type="GO" id="GO:0045892">
    <property type="term" value="P:negative regulation of DNA-templated transcription"/>
    <property type="evidence" value="ECO:0007669"/>
    <property type="project" value="TreeGrafter"/>
</dbReference>
<organism evidence="6 7">
    <name type="scientific">Haladaptatus litoreus</name>
    <dbReference type="NCBI Taxonomy" id="553468"/>
    <lineage>
        <taxon>Archaea</taxon>
        <taxon>Methanobacteriati</taxon>
        <taxon>Methanobacteriota</taxon>
        <taxon>Stenosarchaea group</taxon>
        <taxon>Halobacteria</taxon>
        <taxon>Halobacteriales</taxon>
        <taxon>Haladaptataceae</taxon>
        <taxon>Haladaptatus</taxon>
    </lineage>
</organism>
<proteinExistence type="predicted"/>
<dbReference type="PANTHER" id="PTHR30136">
    <property type="entry name" value="HELIX-TURN-HELIX TRANSCRIPTIONAL REGULATOR, ICLR FAMILY"/>
    <property type="match status" value="1"/>
</dbReference>
<dbReference type="Gene3D" id="1.10.10.10">
    <property type="entry name" value="Winged helix-like DNA-binding domain superfamily/Winged helix DNA-binding domain"/>
    <property type="match status" value="1"/>
</dbReference>